<dbReference type="GO" id="GO:0035595">
    <property type="term" value="F:N-acetylglucosaminylinositol deacetylase activity"/>
    <property type="evidence" value="ECO:0007669"/>
    <property type="project" value="UniProtKB-EC"/>
</dbReference>
<evidence type="ECO:0000313" key="6">
    <source>
        <dbReference type="Proteomes" id="UP000540656"/>
    </source>
</evidence>
<protein>
    <recommendedName>
        <fullName evidence="4">1D-myo-inositol 2-acetamido-2-deoxy-alpha-D-glucopyranoside deacetylase</fullName>
        <shortName evidence="4">GlcNAc-Ins deacetylase</shortName>
        <ecNumber evidence="4">3.5.1.103</ecNumber>
    </recommendedName>
    <alternativeName>
        <fullName evidence="4">N-acetyl-1-D-myo-inositol-2-amino-2-deoxy-alpha-D-glucopyranoside deacetylase</fullName>
    </alternativeName>
</protein>
<feature type="binding site" evidence="4">
    <location>
        <position position="159"/>
    </location>
    <ligand>
        <name>Zn(2+)</name>
        <dbReference type="ChEBI" id="CHEBI:29105"/>
    </ligand>
</feature>
<dbReference type="InterPro" id="IPR024078">
    <property type="entry name" value="LmbE-like_dom_sf"/>
</dbReference>
<proteinExistence type="inferred from homology"/>
<gene>
    <name evidence="4" type="primary">mshB</name>
    <name evidence="5" type="ORF">BJ980_003343</name>
</gene>
<evidence type="ECO:0000256" key="1">
    <source>
        <dbReference type="ARBA" id="ARBA00022723"/>
    </source>
</evidence>
<keyword evidence="3 4" id="KW-0862">Zinc</keyword>
<feature type="binding site" evidence="4">
    <location>
        <position position="17"/>
    </location>
    <ligand>
        <name>Zn(2+)</name>
        <dbReference type="ChEBI" id="CHEBI:29105"/>
    </ligand>
</feature>
<comment type="catalytic activity">
    <reaction evidence="4">
        <text>1D-myo-inositol 2-acetamido-2-deoxy-alpha-D-glucopyranoside + H2O = 1D-myo-inositol 2-amino-2-deoxy-alpha-D-glucopyranoside + acetate</text>
        <dbReference type="Rhea" id="RHEA:26180"/>
        <dbReference type="ChEBI" id="CHEBI:15377"/>
        <dbReference type="ChEBI" id="CHEBI:30089"/>
        <dbReference type="ChEBI" id="CHEBI:52442"/>
        <dbReference type="ChEBI" id="CHEBI:58886"/>
        <dbReference type="EC" id="3.5.1.103"/>
    </reaction>
</comment>
<reference evidence="5 6" key="1">
    <citation type="submission" date="2020-07" db="EMBL/GenBank/DDBJ databases">
        <title>Sequencing the genomes of 1000 actinobacteria strains.</title>
        <authorList>
            <person name="Klenk H.-P."/>
        </authorList>
    </citation>
    <scope>NUCLEOTIDE SEQUENCE [LARGE SCALE GENOMIC DNA]</scope>
    <source>
        <strain evidence="5 6">DSM 23819</strain>
    </source>
</reference>
<comment type="function">
    <text evidence="4">Catalyzes the deacetylation of 1D-myo-inositol 2-acetamido-2-deoxy-alpha-D-glucopyranoside (GlcNAc-Ins) in the mycothiol biosynthesis pathway.</text>
</comment>
<dbReference type="PANTHER" id="PTHR12993">
    <property type="entry name" value="N-ACETYLGLUCOSAMINYL-PHOSPHATIDYLINOSITOL DE-N-ACETYLASE-RELATED"/>
    <property type="match status" value="1"/>
</dbReference>
<organism evidence="5 6">
    <name type="scientific">Nocardioides daedukensis</name>
    <dbReference type="NCBI Taxonomy" id="634462"/>
    <lineage>
        <taxon>Bacteria</taxon>
        <taxon>Bacillati</taxon>
        <taxon>Actinomycetota</taxon>
        <taxon>Actinomycetes</taxon>
        <taxon>Propionibacteriales</taxon>
        <taxon>Nocardioidaceae</taxon>
        <taxon>Nocardioides</taxon>
    </lineage>
</organism>
<dbReference type="GO" id="GO:0010125">
    <property type="term" value="P:mycothiol biosynthetic process"/>
    <property type="evidence" value="ECO:0007669"/>
    <property type="project" value="UniProtKB-UniRule"/>
</dbReference>
<comment type="cofactor">
    <cofactor evidence="4">
        <name>Zn(2+)</name>
        <dbReference type="ChEBI" id="CHEBI:29105"/>
    </cofactor>
    <text evidence="4">Binds 1 zinc ion per subunit.</text>
</comment>
<keyword evidence="1 4" id="KW-0479">Metal-binding</keyword>
<dbReference type="Gene3D" id="3.40.50.10320">
    <property type="entry name" value="LmbE-like"/>
    <property type="match status" value="1"/>
</dbReference>
<feature type="binding site" evidence="4">
    <location>
        <position position="20"/>
    </location>
    <ligand>
        <name>Zn(2+)</name>
        <dbReference type="ChEBI" id="CHEBI:29105"/>
    </ligand>
</feature>
<comment type="caution">
    <text evidence="5">The sequence shown here is derived from an EMBL/GenBank/DDBJ whole genome shotgun (WGS) entry which is preliminary data.</text>
</comment>
<evidence type="ECO:0000256" key="3">
    <source>
        <dbReference type="ARBA" id="ARBA00022833"/>
    </source>
</evidence>
<keyword evidence="6" id="KW-1185">Reference proteome</keyword>
<dbReference type="Proteomes" id="UP000540656">
    <property type="component" value="Unassembled WGS sequence"/>
</dbReference>
<dbReference type="GO" id="GO:0008270">
    <property type="term" value="F:zinc ion binding"/>
    <property type="evidence" value="ECO:0007669"/>
    <property type="project" value="UniProtKB-UniRule"/>
</dbReference>
<dbReference type="InterPro" id="IPR003737">
    <property type="entry name" value="GlcNAc_PI_deacetylase-related"/>
</dbReference>
<dbReference type="PANTHER" id="PTHR12993:SF26">
    <property type="entry name" value="1D-MYO-INOSITOL 2-ACETAMIDO-2-DEOXY-ALPHA-D-GLUCOPYRANOSIDE DEACETYLASE"/>
    <property type="match status" value="1"/>
</dbReference>
<keyword evidence="2 4" id="KW-0378">Hydrolase</keyword>
<accession>A0A7Y9UW38</accession>
<dbReference type="EMBL" id="JACCAA010000001">
    <property type="protein sequence ID" value="NYG60420.1"/>
    <property type="molecule type" value="Genomic_DNA"/>
</dbReference>
<name>A0A7Y9UW38_9ACTN</name>
<sequence length="306" mass="33493">MTAEPLATHRLLLVHAHPDDESIGQGATMAKYVAEGRGVTLVTCTAGEMGEILVPELEHLAADKDDKLGEHRKGELAKAMETLGVTDHRFLGGFGTYRDSGMKWHADGHAVAADTLHENAFWHADLTEAANHLVTVIREVRPQVLVTYDQFGGYGHPDHIQAHRVAMYAAQLAAVPSYRLDLGEPWEIAKIYWGAMSETRMRDSLRAIRATGDTTTFEGMDPDGEMGPFVTPDDQLAARVDATEYVDVKMAALRAHRTQIEEDGFFFSGAESGHAFWGDEYFRLAKGTQGPVGDDGLENDLFAGLA</sequence>
<dbReference type="RefSeq" id="WP_179503354.1">
    <property type="nucleotide sequence ID" value="NZ_JACCAA010000001.1"/>
</dbReference>
<evidence type="ECO:0000256" key="2">
    <source>
        <dbReference type="ARBA" id="ARBA00022801"/>
    </source>
</evidence>
<dbReference type="HAMAP" id="MF_01696">
    <property type="entry name" value="MshB"/>
    <property type="match status" value="1"/>
</dbReference>
<dbReference type="SUPFAM" id="SSF102588">
    <property type="entry name" value="LmbE-like"/>
    <property type="match status" value="1"/>
</dbReference>
<evidence type="ECO:0000313" key="5">
    <source>
        <dbReference type="EMBL" id="NYG60420.1"/>
    </source>
</evidence>
<dbReference type="Pfam" id="PF02585">
    <property type="entry name" value="PIG-L"/>
    <property type="match status" value="1"/>
</dbReference>
<dbReference type="EC" id="3.5.1.103" evidence="4"/>
<dbReference type="AlphaFoldDB" id="A0A7Y9UW38"/>
<dbReference type="InterPro" id="IPR017810">
    <property type="entry name" value="Mycothiol_biosynthesis_MshB"/>
</dbReference>
<evidence type="ECO:0000256" key="4">
    <source>
        <dbReference type="HAMAP-Rule" id="MF_01696"/>
    </source>
</evidence>
<comment type="similarity">
    <text evidence="4">Belongs to the MshB deacetylase family.</text>
</comment>
<dbReference type="NCBIfam" id="TIGR03445">
    <property type="entry name" value="mycothiol_MshB"/>
    <property type="match status" value="1"/>
</dbReference>